<dbReference type="AlphaFoldDB" id="A0A9X2D9V4"/>
<gene>
    <name evidence="1" type="ORF">M8330_16825</name>
</gene>
<protein>
    <submittedName>
        <fullName evidence="1">Uncharacterized protein</fullName>
    </submittedName>
</protein>
<dbReference type="Proteomes" id="UP001139485">
    <property type="component" value="Unassembled WGS sequence"/>
</dbReference>
<reference evidence="1" key="1">
    <citation type="submission" date="2022-05" db="EMBL/GenBank/DDBJ databases">
        <authorList>
            <person name="Tuo L."/>
        </authorList>
    </citation>
    <scope>NUCLEOTIDE SEQUENCE</scope>
    <source>
        <strain evidence="1">BSK12Z-4</strain>
    </source>
</reference>
<organism evidence="1 2">
    <name type="scientific">Nocardioides bruguierae</name>
    <dbReference type="NCBI Taxonomy" id="2945102"/>
    <lineage>
        <taxon>Bacteria</taxon>
        <taxon>Bacillati</taxon>
        <taxon>Actinomycetota</taxon>
        <taxon>Actinomycetes</taxon>
        <taxon>Propionibacteriales</taxon>
        <taxon>Nocardioidaceae</taxon>
        <taxon>Nocardioides</taxon>
    </lineage>
</organism>
<sequence>MRRVTGGVMATGLLVAVAVAGIVAMGPGASACEVDASGICIIKTVPGGGSSNPVVPIGDEGETGCRDEDGTAVACVDGYGGVWSGGPRWCYQYQLDPQPPAESPLWGGHAPSEGSLWSCDYSGVTPGNTWFVASAEPAVDPAVLAQQALDRAAFPRPGARTAPGGSAATLVGYPTWLWVDDQAWRPLSVSVTAAGATVSLAAEPVLVLWSVGSQSLTCPGPGRAWDDSLGEHAQSPCTVTVDHLLDPSGDQLSVEARVRYAVTWSCQGRCSTVAGDLGEVDALPGPSSTLTVEQRQTVVTP</sequence>
<evidence type="ECO:0000313" key="1">
    <source>
        <dbReference type="EMBL" id="MCM0621957.1"/>
    </source>
</evidence>
<dbReference type="EMBL" id="JAMOIL010000026">
    <property type="protein sequence ID" value="MCM0621957.1"/>
    <property type="molecule type" value="Genomic_DNA"/>
</dbReference>
<name>A0A9X2D9V4_9ACTN</name>
<comment type="caution">
    <text evidence="1">The sequence shown here is derived from an EMBL/GenBank/DDBJ whole genome shotgun (WGS) entry which is preliminary data.</text>
</comment>
<proteinExistence type="predicted"/>
<dbReference type="PROSITE" id="PS51257">
    <property type="entry name" value="PROKAR_LIPOPROTEIN"/>
    <property type="match status" value="1"/>
</dbReference>
<dbReference type="RefSeq" id="WP_250828275.1">
    <property type="nucleotide sequence ID" value="NZ_JAMOIL010000026.1"/>
</dbReference>
<evidence type="ECO:0000313" key="2">
    <source>
        <dbReference type="Proteomes" id="UP001139485"/>
    </source>
</evidence>
<keyword evidence="2" id="KW-1185">Reference proteome</keyword>
<accession>A0A9X2D9V4</accession>